<dbReference type="HOGENOM" id="CLU_029461_0_0_1"/>
<feature type="region of interest" description="Disordered" evidence="2">
    <location>
        <begin position="23"/>
        <end position="59"/>
    </location>
</feature>
<dbReference type="OrthoDB" id="5041285at2759"/>
<dbReference type="Pfam" id="PF04082">
    <property type="entry name" value="Fungal_trans"/>
    <property type="match status" value="1"/>
</dbReference>
<accession>A0A0C3H3Q6</accession>
<reference evidence="5" key="2">
    <citation type="submission" date="2015-01" db="EMBL/GenBank/DDBJ databases">
        <title>Evolutionary Origins and Diversification of the Mycorrhizal Mutualists.</title>
        <authorList>
            <consortium name="DOE Joint Genome Institute"/>
            <consortium name="Mycorrhizal Genomics Consortium"/>
            <person name="Kohler A."/>
            <person name="Kuo A."/>
            <person name="Nagy L.G."/>
            <person name="Floudas D."/>
            <person name="Copeland A."/>
            <person name="Barry K.W."/>
            <person name="Cichocki N."/>
            <person name="Veneault-Fourrey C."/>
            <person name="LaButti K."/>
            <person name="Lindquist E.A."/>
            <person name="Lipzen A."/>
            <person name="Lundell T."/>
            <person name="Morin E."/>
            <person name="Murat C."/>
            <person name="Riley R."/>
            <person name="Ohm R."/>
            <person name="Sun H."/>
            <person name="Tunlid A."/>
            <person name="Henrissat B."/>
            <person name="Grigoriev I.V."/>
            <person name="Hibbett D.S."/>
            <person name="Martin F."/>
        </authorList>
    </citation>
    <scope>NUCLEOTIDE SEQUENCE [LARGE SCALE GENOMIC DNA]</scope>
    <source>
        <strain evidence="5">Zn</strain>
    </source>
</reference>
<gene>
    <name evidence="4" type="ORF">OIDMADRAFT_178664</name>
</gene>
<evidence type="ECO:0000256" key="2">
    <source>
        <dbReference type="SAM" id="MobiDB-lite"/>
    </source>
</evidence>
<proteinExistence type="predicted"/>
<feature type="compositionally biased region" description="Low complexity" evidence="2">
    <location>
        <begin position="39"/>
        <end position="53"/>
    </location>
</feature>
<dbReference type="STRING" id="913774.A0A0C3H3Q6"/>
<evidence type="ECO:0000313" key="5">
    <source>
        <dbReference type="Proteomes" id="UP000054321"/>
    </source>
</evidence>
<dbReference type="AlphaFoldDB" id="A0A0C3H3Q6"/>
<dbReference type="CDD" id="cd12148">
    <property type="entry name" value="fungal_TF_MHR"/>
    <property type="match status" value="1"/>
</dbReference>
<name>A0A0C3H3Q6_OIDMZ</name>
<dbReference type="PANTHER" id="PTHR47425:SF2">
    <property type="entry name" value="FARB-RELATED"/>
    <property type="match status" value="1"/>
</dbReference>
<dbReference type="GO" id="GO:0008270">
    <property type="term" value="F:zinc ion binding"/>
    <property type="evidence" value="ECO:0007669"/>
    <property type="project" value="InterPro"/>
</dbReference>
<evidence type="ECO:0000256" key="1">
    <source>
        <dbReference type="ARBA" id="ARBA00023242"/>
    </source>
</evidence>
<dbReference type="InterPro" id="IPR052761">
    <property type="entry name" value="Fungal_Detox/Toxin_TFs"/>
</dbReference>
<keyword evidence="5" id="KW-1185">Reference proteome</keyword>
<dbReference type="GO" id="GO:0003677">
    <property type="term" value="F:DNA binding"/>
    <property type="evidence" value="ECO:0007669"/>
    <property type="project" value="InterPro"/>
</dbReference>
<dbReference type="EMBL" id="KN832874">
    <property type="protein sequence ID" value="KIN02821.1"/>
    <property type="molecule type" value="Genomic_DNA"/>
</dbReference>
<sequence>MDFDLDSFFDVENVINAIFNGVPEVTDHKPPKKPPLRRSQTSLGPSSTSGTSTFPPIVRSASIPGSTPIHSLGRIVESGYYPSLSNQLNEVYKQARPEAHNMPCPPPPLPVLSPELDHTPSVYVDSSKKVVLTPDLDMSSAIALSKTIKTKGKRTHEIAFGDEDGPVAPSRYISIEEACQPPEKRLRDELVKLYFIHFHPFCPVVNEVEFMEIYRDIEDDEQLKERVSIPLFQAMMNVAFGHLPSERLPSTPFKTIYEGQKAYFEKASLLYRVRHTPDHLILTKIALLLTYWSPFDSEYQVNNYWTDRAFYHSRVIRLWDRPGENAVTSRRYRLIWWCCLLRDRLISIAMRRPYRIHEAKSAWPLVTEADFGLEVMFPKFITVKTKKSLIQAFIWLCKLSDIMRDIAVFHEQTRFDREWSGKRIDQAKIMSEASRVSQFDTQLRSWREEYLKVNGEYIASLKVGTSKFPNYVLMICDSIFATLYIPYIHCPPGSSRVAQKFQKIALRRIKEASCATALHCYKTSQGSKVGEEFIIGIVAWIALPMAVFKTLKEKDGVSGEINGRCYEDFVPFVAALATRFRPAMLLADIMGESTSEIIERSAKLGITQTDIHYRLRDPYNKPFAVTDDGPLNTGNLSTDEDEAEILNCIAKMVDLRFSTDGST</sequence>
<keyword evidence="1" id="KW-0539">Nucleus</keyword>
<evidence type="ECO:0000259" key="3">
    <source>
        <dbReference type="Pfam" id="PF04082"/>
    </source>
</evidence>
<reference evidence="4 5" key="1">
    <citation type="submission" date="2014-04" db="EMBL/GenBank/DDBJ databases">
        <authorList>
            <consortium name="DOE Joint Genome Institute"/>
            <person name="Kuo A."/>
            <person name="Martino E."/>
            <person name="Perotto S."/>
            <person name="Kohler A."/>
            <person name="Nagy L.G."/>
            <person name="Floudas D."/>
            <person name="Copeland A."/>
            <person name="Barry K.W."/>
            <person name="Cichocki N."/>
            <person name="Veneault-Fourrey C."/>
            <person name="LaButti K."/>
            <person name="Lindquist E.A."/>
            <person name="Lipzen A."/>
            <person name="Lundell T."/>
            <person name="Morin E."/>
            <person name="Murat C."/>
            <person name="Sun H."/>
            <person name="Tunlid A."/>
            <person name="Henrissat B."/>
            <person name="Grigoriev I.V."/>
            <person name="Hibbett D.S."/>
            <person name="Martin F."/>
            <person name="Nordberg H.P."/>
            <person name="Cantor M.N."/>
            <person name="Hua S.X."/>
        </authorList>
    </citation>
    <scope>NUCLEOTIDE SEQUENCE [LARGE SCALE GENOMIC DNA]</scope>
    <source>
        <strain evidence="4 5">Zn</strain>
    </source>
</reference>
<organism evidence="4 5">
    <name type="scientific">Oidiodendron maius (strain Zn)</name>
    <dbReference type="NCBI Taxonomy" id="913774"/>
    <lineage>
        <taxon>Eukaryota</taxon>
        <taxon>Fungi</taxon>
        <taxon>Dikarya</taxon>
        <taxon>Ascomycota</taxon>
        <taxon>Pezizomycotina</taxon>
        <taxon>Leotiomycetes</taxon>
        <taxon>Leotiomycetes incertae sedis</taxon>
        <taxon>Myxotrichaceae</taxon>
        <taxon>Oidiodendron</taxon>
    </lineage>
</organism>
<dbReference type="GO" id="GO:0006351">
    <property type="term" value="P:DNA-templated transcription"/>
    <property type="evidence" value="ECO:0007669"/>
    <property type="project" value="InterPro"/>
</dbReference>
<dbReference type="Proteomes" id="UP000054321">
    <property type="component" value="Unassembled WGS sequence"/>
</dbReference>
<feature type="domain" description="Xylanolytic transcriptional activator regulatory" evidence="3">
    <location>
        <begin position="192"/>
        <end position="447"/>
    </location>
</feature>
<evidence type="ECO:0000313" key="4">
    <source>
        <dbReference type="EMBL" id="KIN02821.1"/>
    </source>
</evidence>
<protein>
    <recommendedName>
        <fullName evidence="3">Xylanolytic transcriptional activator regulatory domain-containing protein</fullName>
    </recommendedName>
</protein>
<dbReference type="InParanoid" id="A0A0C3H3Q6"/>
<dbReference type="PANTHER" id="PTHR47425">
    <property type="entry name" value="FARB-RELATED"/>
    <property type="match status" value="1"/>
</dbReference>
<dbReference type="InterPro" id="IPR007219">
    <property type="entry name" value="XnlR_reg_dom"/>
</dbReference>